<evidence type="ECO:0000259" key="7">
    <source>
        <dbReference type="PROSITE" id="PS51755"/>
    </source>
</evidence>
<feature type="modified residue" description="4-aspartylphosphate" evidence="4">
    <location>
        <position position="55"/>
    </location>
</feature>
<gene>
    <name evidence="8" type="ORF">SOO65_18015</name>
</gene>
<dbReference type="Gene3D" id="1.10.10.10">
    <property type="entry name" value="Winged helix-like DNA-binding domain superfamily/Winged helix DNA-binding domain"/>
    <property type="match status" value="1"/>
</dbReference>
<dbReference type="InterPro" id="IPR001867">
    <property type="entry name" value="OmpR/PhoB-type_DNA-bd"/>
</dbReference>
<dbReference type="AlphaFoldDB" id="A0AAX4HN68"/>
<dbReference type="InterPro" id="IPR039420">
    <property type="entry name" value="WalR-like"/>
</dbReference>
<dbReference type="PANTHER" id="PTHR48111:SF40">
    <property type="entry name" value="PHOSPHATE REGULON TRANSCRIPTIONAL REGULATORY PROTEIN PHOB"/>
    <property type="match status" value="1"/>
</dbReference>
<keyword evidence="9" id="KW-1185">Reference proteome</keyword>
<dbReference type="PROSITE" id="PS50110">
    <property type="entry name" value="RESPONSE_REGULATORY"/>
    <property type="match status" value="1"/>
</dbReference>
<dbReference type="RefSeq" id="WP_321393665.1">
    <property type="nucleotide sequence ID" value="NZ_CP139487.1"/>
</dbReference>
<organism evidence="8 9">
    <name type="scientific">Peredibacter starrii</name>
    <dbReference type="NCBI Taxonomy" id="28202"/>
    <lineage>
        <taxon>Bacteria</taxon>
        <taxon>Pseudomonadati</taxon>
        <taxon>Bdellovibrionota</taxon>
        <taxon>Bacteriovoracia</taxon>
        <taxon>Bacteriovoracales</taxon>
        <taxon>Bacteriovoracaceae</taxon>
        <taxon>Peredibacter</taxon>
    </lineage>
</organism>
<dbReference type="GO" id="GO:0032993">
    <property type="term" value="C:protein-DNA complex"/>
    <property type="evidence" value="ECO:0007669"/>
    <property type="project" value="TreeGrafter"/>
</dbReference>
<keyword evidence="1 4" id="KW-0597">Phosphoprotein</keyword>
<dbReference type="PROSITE" id="PS51755">
    <property type="entry name" value="OMPR_PHOB"/>
    <property type="match status" value="1"/>
</dbReference>
<dbReference type="GO" id="GO:0000976">
    <property type="term" value="F:transcription cis-regulatory region binding"/>
    <property type="evidence" value="ECO:0007669"/>
    <property type="project" value="TreeGrafter"/>
</dbReference>
<keyword evidence="2" id="KW-0902">Two-component regulatory system</keyword>
<dbReference type="SUPFAM" id="SSF52172">
    <property type="entry name" value="CheY-like"/>
    <property type="match status" value="1"/>
</dbReference>
<feature type="domain" description="Response regulatory" evidence="6">
    <location>
        <begin position="7"/>
        <end position="120"/>
    </location>
</feature>
<accession>A0AAX4HN68</accession>
<dbReference type="InterPro" id="IPR001789">
    <property type="entry name" value="Sig_transdc_resp-reg_receiver"/>
</dbReference>
<feature type="domain" description="OmpR/PhoB-type" evidence="7">
    <location>
        <begin position="130"/>
        <end position="225"/>
    </location>
</feature>
<proteinExistence type="predicted"/>
<dbReference type="Pfam" id="PF00486">
    <property type="entry name" value="Trans_reg_C"/>
    <property type="match status" value="1"/>
</dbReference>
<evidence type="ECO:0000313" key="8">
    <source>
        <dbReference type="EMBL" id="WPU64593.1"/>
    </source>
</evidence>
<feature type="DNA-binding region" description="OmpR/PhoB-type" evidence="5">
    <location>
        <begin position="130"/>
        <end position="225"/>
    </location>
</feature>
<sequence length="225" mass="25960">MEKNRMHVTIIDDNKDLLEVLSSSLSDQFTIESFTEPDKGLDFIRNNHTDAILLDLHIPGKDGFQVYEEVKRAKQNLPVLFLTGDSDMGARVKGLEIGADDFLLKPVQTEELVARIRNRIALSKRNLQNNKVIKFKDLVIDLDGHQVILNNQAVRLTPKEYQLLLVLSQNPNRVIHKDDLIHMLWKDVHVEVNNLDTHFSNLRRKLKPFSTHIKTLKNLGYVLRI</sequence>
<dbReference type="CDD" id="cd00383">
    <property type="entry name" value="trans_reg_C"/>
    <property type="match status" value="1"/>
</dbReference>
<keyword evidence="3 5" id="KW-0238">DNA-binding</keyword>
<dbReference type="SMART" id="SM00862">
    <property type="entry name" value="Trans_reg_C"/>
    <property type="match status" value="1"/>
</dbReference>
<dbReference type="Pfam" id="PF00072">
    <property type="entry name" value="Response_reg"/>
    <property type="match status" value="1"/>
</dbReference>
<name>A0AAX4HN68_9BACT</name>
<dbReference type="Gene3D" id="3.40.50.2300">
    <property type="match status" value="1"/>
</dbReference>
<dbReference type="KEGG" id="psti:SOO65_18015"/>
<dbReference type="Proteomes" id="UP001324634">
    <property type="component" value="Chromosome"/>
</dbReference>
<evidence type="ECO:0000256" key="4">
    <source>
        <dbReference type="PROSITE-ProRule" id="PRU00169"/>
    </source>
</evidence>
<dbReference type="GO" id="GO:0006355">
    <property type="term" value="P:regulation of DNA-templated transcription"/>
    <property type="evidence" value="ECO:0007669"/>
    <property type="project" value="InterPro"/>
</dbReference>
<dbReference type="InterPro" id="IPR011006">
    <property type="entry name" value="CheY-like_superfamily"/>
</dbReference>
<evidence type="ECO:0000259" key="6">
    <source>
        <dbReference type="PROSITE" id="PS50110"/>
    </source>
</evidence>
<dbReference type="GO" id="GO:0005829">
    <property type="term" value="C:cytosol"/>
    <property type="evidence" value="ECO:0007669"/>
    <property type="project" value="TreeGrafter"/>
</dbReference>
<evidence type="ECO:0000256" key="5">
    <source>
        <dbReference type="PROSITE-ProRule" id="PRU01091"/>
    </source>
</evidence>
<dbReference type="GO" id="GO:0000156">
    <property type="term" value="F:phosphorelay response regulator activity"/>
    <property type="evidence" value="ECO:0007669"/>
    <property type="project" value="TreeGrafter"/>
</dbReference>
<dbReference type="EMBL" id="CP139487">
    <property type="protein sequence ID" value="WPU64593.1"/>
    <property type="molecule type" value="Genomic_DNA"/>
</dbReference>
<evidence type="ECO:0000256" key="1">
    <source>
        <dbReference type="ARBA" id="ARBA00022553"/>
    </source>
</evidence>
<reference evidence="8 9" key="1">
    <citation type="submission" date="2023-11" db="EMBL/GenBank/DDBJ databases">
        <title>Peredibacter starrii A3.12.</title>
        <authorList>
            <person name="Mitchell R.J."/>
        </authorList>
    </citation>
    <scope>NUCLEOTIDE SEQUENCE [LARGE SCALE GENOMIC DNA]</scope>
    <source>
        <strain evidence="8 9">A3.12</strain>
    </source>
</reference>
<evidence type="ECO:0000256" key="3">
    <source>
        <dbReference type="ARBA" id="ARBA00023125"/>
    </source>
</evidence>
<evidence type="ECO:0000256" key="2">
    <source>
        <dbReference type="ARBA" id="ARBA00023012"/>
    </source>
</evidence>
<dbReference type="InterPro" id="IPR036388">
    <property type="entry name" value="WH-like_DNA-bd_sf"/>
</dbReference>
<protein>
    <submittedName>
        <fullName evidence="8">Response regulator transcription factor</fullName>
    </submittedName>
</protein>
<dbReference type="SMART" id="SM00448">
    <property type="entry name" value="REC"/>
    <property type="match status" value="1"/>
</dbReference>
<evidence type="ECO:0000313" key="9">
    <source>
        <dbReference type="Proteomes" id="UP001324634"/>
    </source>
</evidence>
<dbReference type="PANTHER" id="PTHR48111">
    <property type="entry name" value="REGULATOR OF RPOS"/>
    <property type="match status" value="1"/>
</dbReference>